<keyword evidence="4 8" id="KW-0227">DNA damage</keyword>
<gene>
    <name evidence="8 10" type="primary">recO</name>
    <name evidence="10" type="ORF">GCM10011588_22620</name>
</gene>
<evidence type="ECO:0000256" key="4">
    <source>
        <dbReference type="ARBA" id="ARBA00022763"/>
    </source>
</evidence>
<evidence type="ECO:0000256" key="5">
    <source>
        <dbReference type="ARBA" id="ARBA00023172"/>
    </source>
</evidence>
<feature type="domain" description="DNA replication/recombination mediator RecO N-terminal" evidence="9">
    <location>
        <begin position="60"/>
        <end position="136"/>
    </location>
</feature>
<dbReference type="HAMAP" id="MF_00201">
    <property type="entry name" value="RecO"/>
    <property type="match status" value="1"/>
</dbReference>
<dbReference type="Pfam" id="PF02565">
    <property type="entry name" value="RecO_C"/>
    <property type="match status" value="1"/>
</dbReference>
<dbReference type="GO" id="GO:0043590">
    <property type="term" value="C:bacterial nucleoid"/>
    <property type="evidence" value="ECO:0007669"/>
    <property type="project" value="TreeGrafter"/>
</dbReference>
<keyword evidence="5 8" id="KW-0233">DNA recombination</keyword>
<dbReference type="InterPro" id="IPR003717">
    <property type="entry name" value="RecO"/>
</dbReference>
<evidence type="ECO:0000256" key="3">
    <source>
        <dbReference type="ARBA" id="ARBA00021310"/>
    </source>
</evidence>
<dbReference type="GO" id="GO:0006310">
    <property type="term" value="P:DNA recombination"/>
    <property type="evidence" value="ECO:0007669"/>
    <property type="project" value="UniProtKB-UniRule"/>
</dbReference>
<evidence type="ECO:0000313" key="11">
    <source>
        <dbReference type="Proteomes" id="UP000638263"/>
    </source>
</evidence>
<comment type="caution">
    <text evidence="10">The sequence shown here is derived from an EMBL/GenBank/DDBJ whole genome shotgun (WGS) entry which is preliminary data.</text>
</comment>
<dbReference type="Proteomes" id="UP000638263">
    <property type="component" value="Unassembled WGS sequence"/>
</dbReference>
<comment type="similarity">
    <text evidence="2 8">Belongs to the RecO family.</text>
</comment>
<evidence type="ECO:0000256" key="7">
    <source>
        <dbReference type="ARBA" id="ARBA00033409"/>
    </source>
</evidence>
<dbReference type="SUPFAM" id="SSF50249">
    <property type="entry name" value="Nucleic acid-binding proteins"/>
    <property type="match status" value="1"/>
</dbReference>
<dbReference type="InterPro" id="IPR037278">
    <property type="entry name" value="ARFGAP/RecO"/>
</dbReference>
<organism evidence="10 11">
    <name type="scientific">Nocardia jinanensis</name>
    <dbReference type="NCBI Taxonomy" id="382504"/>
    <lineage>
        <taxon>Bacteria</taxon>
        <taxon>Bacillati</taxon>
        <taxon>Actinomycetota</taxon>
        <taxon>Actinomycetes</taxon>
        <taxon>Mycobacteriales</taxon>
        <taxon>Nocardiaceae</taxon>
        <taxon>Nocardia</taxon>
    </lineage>
</organism>
<accession>A0A917RHU1</accession>
<dbReference type="NCBIfam" id="TIGR00613">
    <property type="entry name" value="reco"/>
    <property type="match status" value="1"/>
</dbReference>
<dbReference type="Pfam" id="PF11967">
    <property type="entry name" value="RecO_N"/>
    <property type="match status" value="1"/>
</dbReference>
<evidence type="ECO:0000256" key="6">
    <source>
        <dbReference type="ARBA" id="ARBA00023204"/>
    </source>
</evidence>
<reference evidence="10" key="1">
    <citation type="journal article" date="2014" name="Int. J. Syst. Evol. Microbiol.">
        <title>Complete genome sequence of Corynebacterium casei LMG S-19264T (=DSM 44701T), isolated from a smear-ripened cheese.</title>
        <authorList>
            <consortium name="US DOE Joint Genome Institute (JGI-PGF)"/>
            <person name="Walter F."/>
            <person name="Albersmeier A."/>
            <person name="Kalinowski J."/>
            <person name="Ruckert C."/>
        </authorList>
    </citation>
    <scope>NUCLEOTIDE SEQUENCE</scope>
    <source>
        <strain evidence="10">CGMCC 4.3508</strain>
    </source>
</reference>
<keyword evidence="11" id="KW-1185">Reference proteome</keyword>
<keyword evidence="6 8" id="KW-0234">DNA repair</keyword>
<comment type="function">
    <text evidence="1 8">Involved in DNA repair and RecF pathway recombination.</text>
</comment>
<evidence type="ECO:0000256" key="8">
    <source>
        <dbReference type="HAMAP-Rule" id="MF_00201"/>
    </source>
</evidence>
<dbReference type="PANTHER" id="PTHR33991:SF1">
    <property type="entry name" value="DNA REPAIR PROTEIN RECO"/>
    <property type="match status" value="1"/>
</dbReference>
<protein>
    <recommendedName>
        <fullName evidence="3 8">DNA repair protein RecO</fullName>
    </recommendedName>
    <alternativeName>
        <fullName evidence="7 8">Recombination protein O</fullName>
    </alternativeName>
</protein>
<dbReference type="InterPro" id="IPR042242">
    <property type="entry name" value="RecO_C"/>
</dbReference>
<dbReference type="GO" id="GO:0006302">
    <property type="term" value="P:double-strand break repair"/>
    <property type="evidence" value="ECO:0007669"/>
    <property type="project" value="TreeGrafter"/>
</dbReference>
<evidence type="ECO:0000256" key="1">
    <source>
        <dbReference type="ARBA" id="ARBA00003065"/>
    </source>
</evidence>
<dbReference type="SUPFAM" id="SSF57863">
    <property type="entry name" value="ArfGap/RecO-like zinc finger"/>
    <property type="match status" value="1"/>
</dbReference>
<dbReference type="PANTHER" id="PTHR33991">
    <property type="entry name" value="DNA REPAIR PROTEIN RECO"/>
    <property type="match status" value="1"/>
</dbReference>
<proteinExistence type="inferred from homology"/>
<evidence type="ECO:0000256" key="2">
    <source>
        <dbReference type="ARBA" id="ARBA00007452"/>
    </source>
</evidence>
<dbReference type="Gene3D" id="2.40.50.140">
    <property type="entry name" value="Nucleic acid-binding proteins"/>
    <property type="match status" value="1"/>
</dbReference>
<name>A0A917RHU1_9NOCA</name>
<sequence length="309" mass="33451">MPGAVIPAPGDHVTILPPPGYATLTRLGGSRVGGSRRYVSEPGRLEVTRPDTCKTGRVRLYRDHAVVLRQHKLGEADRIVTLLTRQYGLVRAVAKGVRRTKSKFGARLEPFAYIDVQLHPGRSLDIVTQVHTIEAFATAIIADYGRYTTACAVLETAERLAGEERAPVPRLHTLTAGALRAIAEGQRPHELVLDAFLLRAMDYAGWAPAVDECARCATPGPHRAFHVGAGGAVCVHCRPPGAATPAPAVFDHLLALRHGRWDRVETIPESARRQASGLIAAHLQWHLEHKLRTLPLVERTGAAPASSSP</sequence>
<dbReference type="InterPro" id="IPR012340">
    <property type="entry name" value="NA-bd_OB-fold"/>
</dbReference>
<reference evidence="10" key="2">
    <citation type="submission" date="2020-09" db="EMBL/GenBank/DDBJ databases">
        <authorList>
            <person name="Sun Q."/>
            <person name="Zhou Y."/>
        </authorList>
    </citation>
    <scope>NUCLEOTIDE SEQUENCE</scope>
    <source>
        <strain evidence="10">CGMCC 4.3508</strain>
    </source>
</reference>
<dbReference type="Gene3D" id="1.20.1440.120">
    <property type="entry name" value="Recombination protein O, C-terminal domain"/>
    <property type="match status" value="1"/>
</dbReference>
<evidence type="ECO:0000313" key="10">
    <source>
        <dbReference type="EMBL" id="GGL07648.1"/>
    </source>
</evidence>
<dbReference type="EMBL" id="BMMH01000003">
    <property type="protein sequence ID" value="GGL07648.1"/>
    <property type="molecule type" value="Genomic_DNA"/>
</dbReference>
<dbReference type="AlphaFoldDB" id="A0A917RHU1"/>
<evidence type="ECO:0000259" key="9">
    <source>
        <dbReference type="Pfam" id="PF11967"/>
    </source>
</evidence>
<dbReference type="InterPro" id="IPR022572">
    <property type="entry name" value="DNA_rep/recomb_RecO_N"/>
</dbReference>